<protein>
    <submittedName>
        <fullName evidence="1">Uncharacterized protein</fullName>
    </submittedName>
</protein>
<dbReference type="STRING" id="1227492.C482_08593"/>
<reference evidence="1 2" key="1">
    <citation type="journal article" date="2014" name="PLoS Genet.">
        <title>Phylogenetically driven sequencing of extremely halophilic archaea reveals strategies for static and dynamic osmo-response.</title>
        <authorList>
            <person name="Becker E.A."/>
            <person name="Seitzer P.M."/>
            <person name="Tritt A."/>
            <person name="Larsen D."/>
            <person name="Krusor M."/>
            <person name="Yao A.I."/>
            <person name="Wu D."/>
            <person name="Madern D."/>
            <person name="Eisen J.A."/>
            <person name="Darling A.E."/>
            <person name="Facciotti M.T."/>
        </authorList>
    </citation>
    <scope>NUCLEOTIDE SEQUENCE [LARGE SCALE GENOMIC DNA]</scope>
    <source>
        <strain evidence="1 2">JCM 10990</strain>
    </source>
</reference>
<dbReference type="PATRIC" id="fig|1227492.4.peg.1683"/>
<proteinExistence type="predicted"/>
<accession>M0ARE9</accession>
<organism evidence="1 2">
    <name type="scientific">Natrialba chahannaoensis JCM 10990</name>
    <dbReference type="NCBI Taxonomy" id="1227492"/>
    <lineage>
        <taxon>Archaea</taxon>
        <taxon>Methanobacteriati</taxon>
        <taxon>Methanobacteriota</taxon>
        <taxon>Stenosarchaea group</taxon>
        <taxon>Halobacteria</taxon>
        <taxon>Halobacteriales</taxon>
        <taxon>Natrialbaceae</taxon>
        <taxon>Natrialba</taxon>
    </lineage>
</organism>
<evidence type="ECO:0000313" key="1">
    <source>
        <dbReference type="EMBL" id="ELZ00907.1"/>
    </source>
</evidence>
<dbReference type="RefSeq" id="WP_006167109.1">
    <property type="nucleotide sequence ID" value="NZ_AOIN01000047.1"/>
</dbReference>
<dbReference type="AlphaFoldDB" id="M0ARE9"/>
<gene>
    <name evidence="1" type="ORF">C482_08593</name>
</gene>
<evidence type="ECO:0000313" key="2">
    <source>
        <dbReference type="Proteomes" id="UP000011693"/>
    </source>
</evidence>
<comment type="caution">
    <text evidence="1">The sequence shown here is derived from an EMBL/GenBank/DDBJ whole genome shotgun (WGS) entry which is preliminary data.</text>
</comment>
<dbReference type="Proteomes" id="UP000011693">
    <property type="component" value="Unassembled WGS sequence"/>
</dbReference>
<dbReference type="EMBL" id="AOIN01000047">
    <property type="protein sequence ID" value="ELZ00907.1"/>
    <property type="molecule type" value="Genomic_DNA"/>
</dbReference>
<name>M0ARE9_9EURY</name>
<keyword evidence="2" id="KW-1185">Reference proteome</keyword>
<sequence>MDDLGVDLNVIEDGEVSWWERLRNGAANNRTAITAGVGATFAALTTVASAGAAVVTDIVLGQLAVLSDRFLDRVT</sequence>